<keyword evidence="5" id="KW-0547">Nucleotide-binding</keyword>
<comment type="pathway">
    <text evidence="1">Sulfur metabolism; glutathione biosynthesis; glutathione from L-cysteine and L-glutamate: step 1/2.</text>
</comment>
<dbReference type="GO" id="GO:0005524">
    <property type="term" value="F:ATP binding"/>
    <property type="evidence" value="ECO:0007669"/>
    <property type="project" value="UniProtKB-KW"/>
</dbReference>
<dbReference type="SUPFAM" id="SSF55931">
    <property type="entry name" value="Glutamine synthetase/guanido kinase"/>
    <property type="match status" value="1"/>
</dbReference>
<dbReference type="PANTHER" id="PTHR38761">
    <property type="entry name" value="GLUTAMATE--CYSTEINE LIGASE"/>
    <property type="match status" value="1"/>
</dbReference>
<dbReference type="InterPro" id="IPR007370">
    <property type="entry name" value="Glu_cys_ligase"/>
</dbReference>
<accession>A0A160TSD5</accession>
<dbReference type="InterPro" id="IPR014746">
    <property type="entry name" value="Gln_synth/guanido_kin_cat_dom"/>
</dbReference>
<evidence type="ECO:0000256" key="6">
    <source>
        <dbReference type="ARBA" id="ARBA00022840"/>
    </source>
</evidence>
<dbReference type="HAMAP" id="MF_00578">
    <property type="entry name" value="Glu_cys_ligase"/>
    <property type="match status" value="1"/>
</dbReference>
<keyword evidence="4" id="KW-0317">Glutathione biosynthesis</keyword>
<gene>
    <name evidence="9" type="ORF">MGWOODY_XGa489</name>
</gene>
<protein>
    <recommendedName>
        <fullName evidence="2">glutamate--cysteine ligase</fullName>
        <ecNumber evidence="2">6.3.2.2</ecNumber>
    </recommendedName>
</protein>
<dbReference type="AlphaFoldDB" id="A0A160TSD5"/>
<dbReference type="Gene3D" id="3.30.590.20">
    <property type="match status" value="1"/>
</dbReference>
<keyword evidence="6" id="KW-0067">ATP-binding</keyword>
<dbReference type="EMBL" id="CZRL01000056">
    <property type="protein sequence ID" value="CUS51174.1"/>
    <property type="molecule type" value="Genomic_DNA"/>
</dbReference>
<dbReference type="InterPro" id="IPR006334">
    <property type="entry name" value="Glut_cys_ligase"/>
</dbReference>
<proteinExistence type="inferred from homology"/>
<dbReference type="GO" id="GO:0006750">
    <property type="term" value="P:glutathione biosynthetic process"/>
    <property type="evidence" value="ECO:0007669"/>
    <property type="project" value="UniProtKB-KW"/>
</dbReference>
<evidence type="ECO:0000256" key="5">
    <source>
        <dbReference type="ARBA" id="ARBA00022741"/>
    </source>
</evidence>
<dbReference type="GO" id="GO:0046872">
    <property type="term" value="F:metal ion binding"/>
    <property type="evidence" value="ECO:0007669"/>
    <property type="project" value="TreeGrafter"/>
</dbReference>
<evidence type="ECO:0000259" key="8">
    <source>
        <dbReference type="Pfam" id="PF04262"/>
    </source>
</evidence>
<evidence type="ECO:0000256" key="3">
    <source>
        <dbReference type="ARBA" id="ARBA00022598"/>
    </source>
</evidence>
<evidence type="ECO:0000256" key="2">
    <source>
        <dbReference type="ARBA" id="ARBA00012220"/>
    </source>
</evidence>
<dbReference type="GO" id="GO:0004357">
    <property type="term" value="F:glutamate-cysteine ligase activity"/>
    <property type="evidence" value="ECO:0007669"/>
    <property type="project" value="UniProtKB-EC"/>
</dbReference>
<name>A0A160TSD5_9ZZZZ</name>
<evidence type="ECO:0000256" key="4">
    <source>
        <dbReference type="ARBA" id="ARBA00022684"/>
    </source>
</evidence>
<dbReference type="EC" id="6.3.2.2" evidence="2"/>
<feature type="domain" description="Glutamate--cysteine ligase" evidence="8">
    <location>
        <begin position="11"/>
        <end position="380"/>
    </location>
</feature>
<sequence>MTQTLTRTLGKIEQAGAASSLLSIRRGLEKESLRVNQEGIISQRPHPSRLGSTLTHPYITTDYSEALIELITPPHRDTETLLQDMTNIHQFTYRNLGDELLWVNSMPCILHGEDSISIANYGTSNVGRMKTIYRIGLAHRYGKLMQTIAGIHFNFSIGDDFWRSWRTICGSTVPLQDFKSEGYFGLVRNVYRYGWLISYLFGASPAVCRTFLDDRDHHLELLGESSYYLPYATSLRLSDLGYQSDAQAAIKVNLDSTETYIESLTRATTESYPPYEEIGLRVDGEYRQLNTNLLQIENEYYASIRPKRTIQTGEKPTYALQKRGVEYVELRSIDLNPFLPIGIDHSQILFLDLFLLYCLLSDSPPMSAAEQQDCHTTLKQVVERGRDPDLFLTIGNQKLTKLGSSMMSHFKILAEFLDQHGGKGYSNTVRRQQDKFNDSSLTPSAQVLEAMRKHDDNFFNFALAQAVRTGEYFDNLNLPAEQLHQMSQDAMDSIDRQRAMEQADRIGFTEFLDQYFNQ</sequence>
<dbReference type="PANTHER" id="PTHR38761:SF1">
    <property type="entry name" value="GLUTAMATE--CYSTEINE LIGASE"/>
    <property type="match status" value="1"/>
</dbReference>
<keyword evidence="3 9" id="KW-0436">Ligase</keyword>
<evidence type="ECO:0000256" key="1">
    <source>
        <dbReference type="ARBA" id="ARBA00005006"/>
    </source>
</evidence>
<comment type="catalytic activity">
    <reaction evidence="7">
        <text>L-cysteine + L-glutamate + ATP = gamma-L-glutamyl-L-cysteine + ADP + phosphate + H(+)</text>
        <dbReference type="Rhea" id="RHEA:13285"/>
        <dbReference type="ChEBI" id="CHEBI:15378"/>
        <dbReference type="ChEBI" id="CHEBI:29985"/>
        <dbReference type="ChEBI" id="CHEBI:30616"/>
        <dbReference type="ChEBI" id="CHEBI:35235"/>
        <dbReference type="ChEBI" id="CHEBI:43474"/>
        <dbReference type="ChEBI" id="CHEBI:58173"/>
        <dbReference type="ChEBI" id="CHEBI:456216"/>
        <dbReference type="EC" id="6.3.2.2"/>
    </reaction>
</comment>
<evidence type="ECO:0000256" key="7">
    <source>
        <dbReference type="ARBA" id="ARBA00048819"/>
    </source>
</evidence>
<dbReference type="Pfam" id="PF04262">
    <property type="entry name" value="Glu_cys_ligase"/>
    <property type="match status" value="1"/>
</dbReference>
<dbReference type="NCBIfam" id="TIGR01434">
    <property type="entry name" value="glu_cys_ligase"/>
    <property type="match status" value="1"/>
</dbReference>
<dbReference type="GO" id="GO:0005829">
    <property type="term" value="C:cytosol"/>
    <property type="evidence" value="ECO:0007669"/>
    <property type="project" value="TreeGrafter"/>
</dbReference>
<reference evidence="9" key="1">
    <citation type="submission" date="2015-10" db="EMBL/GenBank/DDBJ databases">
        <authorList>
            <person name="Gilbert D.G."/>
        </authorList>
    </citation>
    <scope>NUCLEOTIDE SEQUENCE</scope>
</reference>
<evidence type="ECO:0000313" key="9">
    <source>
        <dbReference type="EMBL" id="CUS51174.1"/>
    </source>
</evidence>
<organism evidence="9">
    <name type="scientific">hydrothermal vent metagenome</name>
    <dbReference type="NCBI Taxonomy" id="652676"/>
    <lineage>
        <taxon>unclassified sequences</taxon>
        <taxon>metagenomes</taxon>
        <taxon>ecological metagenomes</taxon>
    </lineage>
</organism>